<evidence type="ECO:0000313" key="3">
    <source>
        <dbReference type="Proteomes" id="UP000289857"/>
    </source>
</evidence>
<dbReference type="OrthoDB" id="4480251at2"/>
<organism evidence="2 3">
    <name type="scientific">Flavobacterium stagni</name>
    <dbReference type="NCBI Taxonomy" id="2506421"/>
    <lineage>
        <taxon>Bacteria</taxon>
        <taxon>Pseudomonadati</taxon>
        <taxon>Bacteroidota</taxon>
        <taxon>Flavobacteriia</taxon>
        <taxon>Flavobacteriales</taxon>
        <taxon>Flavobacteriaceae</taxon>
        <taxon>Flavobacterium</taxon>
    </lineage>
</organism>
<gene>
    <name evidence="2" type="ORF">EQG61_05990</name>
</gene>
<dbReference type="Proteomes" id="UP000289857">
    <property type="component" value="Unassembled WGS sequence"/>
</dbReference>
<keyword evidence="1" id="KW-0812">Transmembrane</keyword>
<feature type="transmembrane region" description="Helical" evidence="1">
    <location>
        <begin position="248"/>
        <end position="267"/>
    </location>
</feature>
<evidence type="ECO:0000313" key="2">
    <source>
        <dbReference type="EMBL" id="RXR23515.1"/>
    </source>
</evidence>
<evidence type="ECO:0000256" key="1">
    <source>
        <dbReference type="SAM" id="Phobius"/>
    </source>
</evidence>
<feature type="transmembrane region" description="Helical" evidence="1">
    <location>
        <begin position="373"/>
        <end position="390"/>
    </location>
</feature>
<feature type="transmembrane region" description="Helical" evidence="1">
    <location>
        <begin position="105"/>
        <end position="125"/>
    </location>
</feature>
<keyword evidence="1" id="KW-1133">Transmembrane helix</keyword>
<proteinExistence type="predicted"/>
<keyword evidence="1" id="KW-0472">Membrane</keyword>
<dbReference type="EMBL" id="SBKN01000002">
    <property type="protein sequence ID" value="RXR23515.1"/>
    <property type="molecule type" value="Genomic_DNA"/>
</dbReference>
<feature type="transmembrane region" description="Helical" evidence="1">
    <location>
        <begin position="74"/>
        <end position="93"/>
    </location>
</feature>
<evidence type="ECO:0008006" key="4">
    <source>
        <dbReference type="Google" id="ProtNLM"/>
    </source>
</evidence>
<protein>
    <recommendedName>
        <fullName evidence="4">Glycosyltransferase RgtA/B/C/D-like domain-containing protein</fullName>
    </recommendedName>
</protein>
<reference evidence="3" key="1">
    <citation type="submission" date="2019-01" db="EMBL/GenBank/DDBJ databases">
        <title>Cytophagaceae bacterium strain CAR-16.</title>
        <authorList>
            <person name="Chen W.-M."/>
        </authorList>
    </citation>
    <scope>NUCLEOTIDE SEQUENCE [LARGE SCALE GENOMIC DNA]</scope>
    <source>
        <strain evidence="3">WWJ-16</strain>
    </source>
</reference>
<accession>A0A4Q1KB34</accession>
<feature type="transmembrane region" description="Helical" evidence="1">
    <location>
        <begin position="274"/>
        <end position="293"/>
    </location>
</feature>
<dbReference type="RefSeq" id="WP_129460994.1">
    <property type="nucleotide sequence ID" value="NZ_SBKN01000002.1"/>
</dbReference>
<comment type="caution">
    <text evidence="2">The sequence shown here is derived from an EMBL/GenBank/DDBJ whole genome shotgun (WGS) entry which is preliminary data.</text>
</comment>
<feature type="transmembrane region" description="Helical" evidence="1">
    <location>
        <begin position="329"/>
        <end position="361"/>
    </location>
</feature>
<feature type="transmembrane region" description="Helical" evidence="1">
    <location>
        <begin position="153"/>
        <end position="186"/>
    </location>
</feature>
<feature type="transmembrane region" description="Helical" evidence="1">
    <location>
        <begin position="299"/>
        <end position="317"/>
    </location>
</feature>
<sequence length="550" mass="63157">MEFRKLIVPLLCVAAAAFLATQGMDLWDSGYIVGYSWRILNGEIPYRDFFFKGPPATLYLWAGLMKITPLVGQFYILKLINWCLFFLQIRFWVKGFKYFYRWEKTTLSVLALGGICFSVQFFPMYPWPTTDGLLFASIAFYLLGSYAHKKNAFLWPIIALMTVLSALTKQSFYPVPLLFLVATVLYFDSKKGLWLFLWQLFFLGIGILALYLNHLLPAFIAHTTGETTLSDLWLSGVQNYILGYKNLGLAWIPVGVIALLIIIYALYQKLTFGQMLLQIAIAGSLWALVYGLLTTFQEGARLLWCMLLIGMVSFISLQKKDWIKSTPLWIILGIAWCSSISLGYPFPVFMGLGLLLVFYFFVFEGMPKNYMPLFQWITACFLITGTVYHYQPYAERPLSELHYNLGVVSAKLEGIQTSKGHFEKMKELKTLQVAYPHKKYIFAPNIPIGYYAFSLRNPLPADWLLNWEIHRDPKTLLKIASQKENLIFVEKSFIKGNELFMPKDRADFSVVTDYIVRHFHPIKETQHFIVYNGSSLNAPLPQTSKTGTVH</sequence>
<keyword evidence="3" id="KW-1185">Reference proteome</keyword>
<dbReference type="AlphaFoldDB" id="A0A4Q1KB34"/>
<name>A0A4Q1KB34_9FLAO</name>
<feature type="transmembrane region" description="Helical" evidence="1">
    <location>
        <begin position="193"/>
        <end position="212"/>
    </location>
</feature>